<evidence type="ECO:0000256" key="1">
    <source>
        <dbReference type="SAM" id="Phobius"/>
    </source>
</evidence>
<accession>A0A1I7XA17</accession>
<reference evidence="3" key="1">
    <citation type="submission" date="2016-11" db="UniProtKB">
        <authorList>
            <consortium name="WormBaseParasite"/>
        </authorList>
    </citation>
    <scope>IDENTIFICATION</scope>
</reference>
<name>A0A1I7XA17_HETBA</name>
<keyword evidence="2" id="KW-1185">Reference proteome</keyword>
<protein>
    <submittedName>
        <fullName evidence="3">Secreted peptide</fullName>
    </submittedName>
</protein>
<keyword evidence="1" id="KW-0472">Membrane</keyword>
<dbReference type="Proteomes" id="UP000095283">
    <property type="component" value="Unplaced"/>
</dbReference>
<keyword evidence="1" id="KW-0812">Transmembrane</keyword>
<keyword evidence="1" id="KW-1133">Transmembrane helix</keyword>
<evidence type="ECO:0000313" key="2">
    <source>
        <dbReference type="Proteomes" id="UP000095283"/>
    </source>
</evidence>
<evidence type="ECO:0000313" key="3">
    <source>
        <dbReference type="WBParaSite" id="Hba_14359"/>
    </source>
</evidence>
<proteinExistence type="predicted"/>
<sequence length="63" mass="6696">MLLPIIFLYMSVLISTVMSCAGLFGGGGGGGTCCCCKHLISGGSSSFYKLIFAVIYKRLFSKF</sequence>
<organism evidence="2 3">
    <name type="scientific">Heterorhabditis bacteriophora</name>
    <name type="common">Entomopathogenic nematode worm</name>
    <dbReference type="NCBI Taxonomy" id="37862"/>
    <lineage>
        <taxon>Eukaryota</taxon>
        <taxon>Metazoa</taxon>
        <taxon>Ecdysozoa</taxon>
        <taxon>Nematoda</taxon>
        <taxon>Chromadorea</taxon>
        <taxon>Rhabditida</taxon>
        <taxon>Rhabditina</taxon>
        <taxon>Rhabditomorpha</taxon>
        <taxon>Strongyloidea</taxon>
        <taxon>Heterorhabditidae</taxon>
        <taxon>Heterorhabditis</taxon>
    </lineage>
</organism>
<dbReference type="WBParaSite" id="Hba_14359">
    <property type="protein sequence ID" value="Hba_14359"/>
    <property type="gene ID" value="Hba_14359"/>
</dbReference>
<dbReference type="AlphaFoldDB" id="A0A1I7XA17"/>
<feature type="transmembrane region" description="Helical" evidence="1">
    <location>
        <begin position="6"/>
        <end position="26"/>
    </location>
</feature>